<evidence type="ECO:0000313" key="2">
    <source>
        <dbReference type="Proteomes" id="UP000831701"/>
    </source>
</evidence>
<sequence length="165" mass="17641">MPRWGVSLLHQLLANLRLLGVHGCLVQIGSMVSEKGFRNLSSAGYVLRQPILSIFQGLPFTTCATSQKLRTFCPKGMLKNESMHLAGLFDEATLAPAGHKQTGSTETGLKQAGLCFWIAVSPAGTVSANNRASLGRLIQVQPRTKPSSGRCGVDPGVVFPGYMKT</sequence>
<evidence type="ECO:0000313" key="1">
    <source>
        <dbReference type="EMBL" id="KAI3372306.1"/>
    </source>
</evidence>
<accession>A0ACB8WX37</accession>
<dbReference type="Proteomes" id="UP000831701">
    <property type="component" value="Chromosome 5"/>
</dbReference>
<protein>
    <submittedName>
        <fullName evidence="1">Uncharacterized protein</fullName>
    </submittedName>
</protein>
<comment type="caution">
    <text evidence="1">The sequence shown here is derived from an EMBL/GenBank/DDBJ whole genome shotgun (WGS) entry which is preliminary data.</text>
</comment>
<reference evidence="1" key="1">
    <citation type="submission" date="2022-04" db="EMBL/GenBank/DDBJ databases">
        <title>Jade perch genome.</title>
        <authorList>
            <person name="Chao B."/>
        </authorList>
    </citation>
    <scope>NUCLEOTIDE SEQUENCE</scope>
    <source>
        <strain evidence="1">CB-2022</strain>
    </source>
</reference>
<gene>
    <name evidence="1" type="ORF">L3Q82_022675</name>
</gene>
<dbReference type="EMBL" id="CM041535">
    <property type="protein sequence ID" value="KAI3372306.1"/>
    <property type="molecule type" value="Genomic_DNA"/>
</dbReference>
<proteinExistence type="predicted"/>
<keyword evidence="2" id="KW-1185">Reference proteome</keyword>
<organism evidence="1 2">
    <name type="scientific">Scortum barcoo</name>
    <name type="common">barcoo grunter</name>
    <dbReference type="NCBI Taxonomy" id="214431"/>
    <lineage>
        <taxon>Eukaryota</taxon>
        <taxon>Metazoa</taxon>
        <taxon>Chordata</taxon>
        <taxon>Craniata</taxon>
        <taxon>Vertebrata</taxon>
        <taxon>Euteleostomi</taxon>
        <taxon>Actinopterygii</taxon>
        <taxon>Neopterygii</taxon>
        <taxon>Teleostei</taxon>
        <taxon>Neoteleostei</taxon>
        <taxon>Acanthomorphata</taxon>
        <taxon>Eupercaria</taxon>
        <taxon>Centrarchiformes</taxon>
        <taxon>Terapontoidei</taxon>
        <taxon>Terapontidae</taxon>
        <taxon>Scortum</taxon>
    </lineage>
</organism>
<name>A0ACB8WX37_9TELE</name>